<dbReference type="InterPro" id="IPR046887">
    <property type="entry name" value="RsmE_PUA-like"/>
</dbReference>
<evidence type="ECO:0000256" key="6">
    <source>
        <dbReference type="ARBA" id="ARBA00022552"/>
    </source>
</evidence>
<dbReference type="GO" id="GO:0005737">
    <property type="term" value="C:cytoplasm"/>
    <property type="evidence" value="ECO:0007669"/>
    <property type="project" value="UniProtKB-SubCell"/>
</dbReference>
<dbReference type="InterPro" id="IPR015947">
    <property type="entry name" value="PUA-like_sf"/>
</dbReference>
<proteinExistence type="inferred from homology"/>
<organism evidence="15 16">
    <name type="scientific">Wenzhouxiangella sediminis</name>
    <dbReference type="NCBI Taxonomy" id="1792836"/>
    <lineage>
        <taxon>Bacteria</taxon>
        <taxon>Pseudomonadati</taxon>
        <taxon>Pseudomonadota</taxon>
        <taxon>Gammaproteobacteria</taxon>
        <taxon>Chromatiales</taxon>
        <taxon>Wenzhouxiangellaceae</taxon>
        <taxon>Wenzhouxiangella</taxon>
    </lineage>
</organism>
<dbReference type="Gene3D" id="3.40.1280.10">
    <property type="match status" value="1"/>
</dbReference>
<accession>A0A3E1K9V8</accession>
<comment type="subcellular location">
    <subcellularLocation>
        <location evidence="1 12">Cytoplasm</location>
    </subcellularLocation>
</comment>
<evidence type="ECO:0000256" key="11">
    <source>
        <dbReference type="ARBA" id="ARBA00047944"/>
    </source>
</evidence>
<evidence type="ECO:0000256" key="8">
    <source>
        <dbReference type="ARBA" id="ARBA00022679"/>
    </source>
</evidence>
<dbReference type="PIRSF" id="PIRSF015601">
    <property type="entry name" value="MTase_slr0722"/>
    <property type="match status" value="1"/>
</dbReference>
<dbReference type="GO" id="GO:0070042">
    <property type="term" value="F:rRNA (uridine-N3-)-methyltransferase activity"/>
    <property type="evidence" value="ECO:0007669"/>
    <property type="project" value="TreeGrafter"/>
</dbReference>
<evidence type="ECO:0000256" key="4">
    <source>
        <dbReference type="ARBA" id="ARBA00013673"/>
    </source>
</evidence>
<dbReference type="InterPro" id="IPR006700">
    <property type="entry name" value="RsmE"/>
</dbReference>
<reference evidence="15 16" key="1">
    <citation type="submission" date="2018-08" db="EMBL/GenBank/DDBJ databases">
        <title>Wenzhouxiangella salilacus sp. nov., a novel bacterium isolated from a saline lake in Xinjiang Province, China.</title>
        <authorList>
            <person name="Han S."/>
        </authorList>
    </citation>
    <scope>NUCLEOTIDE SEQUENCE [LARGE SCALE GENOMIC DNA]</scope>
    <source>
        <strain evidence="15 16">XDB06</strain>
    </source>
</reference>
<dbReference type="CDD" id="cd18084">
    <property type="entry name" value="RsmE-like"/>
    <property type="match status" value="1"/>
</dbReference>
<dbReference type="Pfam" id="PF20260">
    <property type="entry name" value="PUA_4"/>
    <property type="match status" value="1"/>
</dbReference>
<sequence length="243" mass="26765">MRVIRIHTEEPLEAGREVELEPGPSRHLVRVLRQKKGHQLAVFNGDGYEYFGTITATGPGDRCCVAIEQRLEVNVESPLPITLVQAVARGDRMDWCIQKACELGVTGIRPVFTERTEVRLEGKRADKRQHHWQQVAVAACEQSGRVRVPTVQPPVALTSLDWPAGRRLHLDPKADRPLSRIEAPDKDGLVLTIGPEGGLTEAEVAWLERQDSSGVALGPRVLRTETAGPAAIAALQTVFGDWQ</sequence>
<evidence type="ECO:0000313" key="16">
    <source>
        <dbReference type="Proteomes" id="UP000260351"/>
    </source>
</evidence>
<dbReference type="OrthoDB" id="9815641at2"/>
<evidence type="ECO:0000256" key="7">
    <source>
        <dbReference type="ARBA" id="ARBA00022603"/>
    </source>
</evidence>
<dbReference type="Proteomes" id="UP000260351">
    <property type="component" value="Unassembled WGS sequence"/>
</dbReference>
<dbReference type="InterPro" id="IPR029028">
    <property type="entry name" value="Alpha/beta_knot_MTases"/>
</dbReference>
<name>A0A3E1K9V8_9GAMM</name>
<evidence type="ECO:0000256" key="2">
    <source>
        <dbReference type="ARBA" id="ARBA00005528"/>
    </source>
</evidence>
<dbReference type="EMBL" id="QUZK01000025">
    <property type="protein sequence ID" value="RFF31006.1"/>
    <property type="molecule type" value="Genomic_DNA"/>
</dbReference>
<gene>
    <name evidence="15" type="ORF">DZC52_06110</name>
</gene>
<dbReference type="NCBIfam" id="TIGR00046">
    <property type="entry name" value="RsmE family RNA methyltransferase"/>
    <property type="match status" value="1"/>
</dbReference>
<dbReference type="PANTHER" id="PTHR30027:SF3">
    <property type="entry name" value="16S RRNA (URACIL(1498)-N(3))-METHYLTRANSFERASE"/>
    <property type="match status" value="1"/>
</dbReference>
<dbReference type="InterPro" id="IPR046886">
    <property type="entry name" value="RsmE_MTase_dom"/>
</dbReference>
<keyword evidence="16" id="KW-1185">Reference proteome</keyword>
<comment type="caution">
    <text evidence="15">The sequence shown here is derived from an EMBL/GenBank/DDBJ whole genome shotgun (WGS) entry which is preliminary data.</text>
</comment>
<dbReference type="SUPFAM" id="SSF88697">
    <property type="entry name" value="PUA domain-like"/>
    <property type="match status" value="1"/>
</dbReference>
<dbReference type="Gene3D" id="2.40.240.20">
    <property type="entry name" value="Hypothetical PUA domain-like, domain 1"/>
    <property type="match status" value="1"/>
</dbReference>
<evidence type="ECO:0000256" key="9">
    <source>
        <dbReference type="ARBA" id="ARBA00022691"/>
    </source>
</evidence>
<evidence type="ECO:0000313" key="15">
    <source>
        <dbReference type="EMBL" id="RFF31006.1"/>
    </source>
</evidence>
<evidence type="ECO:0000259" key="14">
    <source>
        <dbReference type="Pfam" id="PF20260"/>
    </source>
</evidence>
<evidence type="ECO:0000256" key="1">
    <source>
        <dbReference type="ARBA" id="ARBA00004496"/>
    </source>
</evidence>
<comment type="similarity">
    <text evidence="2 12">Belongs to the RNA methyltransferase RsmE family.</text>
</comment>
<feature type="domain" description="Ribosomal RNA small subunit methyltransferase E PUA-like" evidence="14">
    <location>
        <begin position="26"/>
        <end position="59"/>
    </location>
</feature>
<protein>
    <recommendedName>
        <fullName evidence="4 12">Ribosomal RNA small subunit methyltransferase E</fullName>
        <ecNumber evidence="3 12">2.1.1.193</ecNumber>
    </recommendedName>
</protein>
<dbReference type="AlphaFoldDB" id="A0A3E1K9V8"/>
<evidence type="ECO:0000256" key="12">
    <source>
        <dbReference type="PIRNR" id="PIRNR015601"/>
    </source>
</evidence>
<dbReference type="InterPro" id="IPR029026">
    <property type="entry name" value="tRNA_m1G_MTases_N"/>
</dbReference>
<dbReference type="SUPFAM" id="SSF75217">
    <property type="entry name" value="alpha/beta knot"/>
    <property type="match status" value="1"/>
</dbReference>
<keyword evidence="8 12" id="KW-0808">Transferase</keyword>
<dbReference type="EC" id="2.1.1.193" evidence="3 12"/>
<comment type="function">
    <text evidence="10 12">Specifically methylates the N3 position of the uracil ring of uridine 1498 (m3U1498) in 16S rRNA. Acts on the fully assembled 30S ribosomal subunit.</text>
</comment>
<keyword evidence="7 12" id="KW-0489">Methyltransferase</keyword>
<keyword evidence="5 12" id="KW-0963">Cytoplasm</keyword>
<dbReference type="GO" id="GO:0070475">
    <property type="term" value="P:rRNA base methylation"/>
    <property type="evidence" value="ECO:0007669"/>
    <property type="project" value="TreeGrafter"/>
</dbReference>
<dbReference type="PANTHER" id="PTHR30027">
    <property type="entry name" value="RIBOSOMAL RNA SMALL SUBUNIT METHYLTRANSFERASE E"/>
    <property type="match status" value="1"/>
</dbReference>
<comment type="catalytic activity">
    <reaction evidence="11 12">
        <text>uridine(1498) in 16S rRNA + S-adenosyl-L-methionine = N(3)-methyluridine(1498) in 16S rRNA + S-adenosyl-L-homocysteine + H(+)</text>
        <dbReference type="Rhea" id="RHEA:42920"/>
        <dbReference type="Rhea" id="RHEA-COMP:10283"/>
        <dbReference type="Rhea" id="RHEA-COMP:10284"/>
        <dbReference type="ChEBI" id="CHEBI:15378"/>
        <dbReference type="ChEBI" id="CHEBI:57856"/>
        <dbReference type="ChEBI" id="CHEBI:59789"/>
        <dbReference type="ChEBI" id="CHEBI:65315"/>
        <dbReference type="ChEBI" id="CHEBI:74502"/>
        <dbReference type="EC" id="2.1.1.193"/>
    </reaction>
</comment>
<keyword evidence="9 12" id="KW-0949">S-adenosyl-L-methionine</keyword>
<keyword evidence="6 12" id="KW-0698">rRNA processing</keyword>
<dbReference type="NCBIfam" id="NF008692">
    <property type="entry name" value="PRK11713.1-5"/>
    <property type="match status" value="1"/>
</dbReference>
<feature type="domain" description="Ribosomal RNA small subunit methyltransferase E methyltransferase" evidence="13">
    <location>
        <begin position="76"/>
        <end position="236"/>
    </location>
</feature>
<dbReference type="Pfam" id="PF04452">
    <property type="entry name" value="Methyltrans_RNA"/>
    <property type="match status" value="1"/>
</dbReference>
<evidence type="ECO:0000256" key="5">
    <source>
        <dbReference type="ARBA" id="ARBA00022490"/>
    </source>
</evidence>
<evidence type="ECO:0000259" key="13">
    <source>
        <dbReference type="Pfam" id="PF04452"/>
    </source>
</evidence>
<evidence type="ECO:0000256" key="3">
    <source>
        <dbReference type="ARBA" id="ARBA00012328"/>
    </source>
</evidence>
<evidence type="ECO:0000256" key="10">
    <source>
        <dbReference type="ARBA" id="ARBA00025699"/>
    </source>
</evidence>
<dbReference type="RefSeq" id="WP_116650243.1">
    <property type="nucleotide sequence ID" value="NZ_QUZK01000025.1"/>
</dbReference>